<name>A0A4Y1RGR3_PRUDU</name>
<proteinExistence type="predicted"/>
<gene>
    <name evidence="2" type="ORF">Prudu_013965</name>
</gene>
<accession>A0A4Y1RGR3</accession>
<evidence type="ECO:0000259" key="1">
    <source>
        <dbReference type="Pfam" id="PF07727"/>
    </source>
</evidence>
<reference evidence="2" key="1">
    <citation type="journal article" date="2019" name="Science">
        <title>Mutation of a bHLH transcription factor allowed almond domestication.</title>
        <authorList>
            <person name="Sanchez-Perez R."/>
            <person name="Pavan S."/>
            <person name="Mazzeo R."/>
            <person name="Moldovan C."/>
            <person name="Aiese Cigliano R."/>
            <person name="Del Cueto J."/>
            <person name="Ricciardi F."/>
            <person name="Lotti C."/>
            <person name="Ricciardi L."/>
            <person name="Dicenta F."/>
            <person name="Lopez-Marques R.L."/>
            <person name="Lindberg Moller B."/>
        </authorList>
    </citation>
    <scope>NUCLEOTIDE SEQUENCE</scope>
</reference>
<dbReference type="AlphaFoldDB" id="A0A4Y1RGR3"/>
<protein>
    <submittedName>
        <fullName evidence="2">ADP glucose pyrophosphorylase large subunit 1</fullName>
    </submittedName>
</protein>
<dbReference type="CDD" id="cd09272">
    <property type="entry name" value="RNase_HI_RT_Ty1"/>
    <property type="match status" value="1"/>
</dbReference>
<organism evidence="2">
    <name type="scientific">Prunus dulcis</name>
    <name type="common">Almond</name>
    <name type="synonym">Amygdalus dulcis</name>
    <dbReference type="NCBI Taxonomy" id="3755"/>
    <lineage>
        <taxon>Eukaryota</taxon>
        <taxon>Viridiplantae</taxon>
        <taxon>Streptophyta</taxon>
        <taxon>Embryophyta</taxon>
        <taxon>Tracheophyta</taxon>
        <taxon>Spermatophyta</taxon>
        <taxon>Magnoliopsida</taxon>
        <taxon>eudicotyledons</taxon>
        <taxon>Gunneridae</taxon>
        <taxon>Pentapetalae</taxon>
        <taxon>rosids</taxon>
        <taxon>fabids</taxon>
        <taxon>Rosales</taxon>
        <taxon>Rosaceae</taxon>
        <taxon>Amygdaloideae</taxon>
        <taxon>Amygdaleae</taxon>
        <taxon>Prunus</taxon>
    </lineage>
</organism>
<dbReference type="Pfam" id="PF07727">
    <property type="entry name" value="RVT_2"/>
    <property type="match status" value="1"/>
</dbReference>
<evidence type="ECO:0000313" key="2">
    <source>
        <dbReference type="EMBL" id="BBH03176.1"/>
    </source>
</evidence>
<dbReference type="PANTHER" id="PTHR11439">
    <property type="entry name" value="GAG-POL-RELATED RETROTRANSPOSON"/>
    <property type="match status" value="1"/>
</dbReference>
<dbReference type="InterPro" id="IPR013103">
    <property type="entry name" value="RVT_2"/>
</dbReference>
<dbReference type="SUPFAM" id="SSF56672">
    <property type="entry name" value="DNA/RNA polymerases"/>
    <property type="match status" value="1"/>
</dbReference>
<sequence>MPASTRAQDDCVKWVFKTKLNKKGEIHKHNARLVAKGYKQEYDVDYTEVFAPVARHDTIRMVISIAAQNSWPIFQLDVKSAFLHDELQEQVYVEQPAGYVQPGKERQVYKVKKALYGLKQAPKAWYSRIEAYFAREGFQKCPYEHTFFTKFGEEGQILIVCLYVDDLIYTGNDVAMFNDFKKSMMPEFDMSDLGLIHYFLGIEVVQYSAGIFISQKKYVQEILDRFEMKDCNSVCTPTEIGLKLVKNSREKKGDQTLYKQIVGSLMYLTATRPDIQHAVSLISIYMECPEVPHLEAAKRNFRYLKGTIDFGILYKKGTKSVTMQETQMIGEAPQIVTLSTTEAEFIAAAACDYQAIWLKRILEELRSLQEGSTPVYCDNNSAIKLSKNPVLHGISKHIDVRYHFLRDLTKDEVIDIIYYRSED</sequence>
<dbReference type="PANTHER" id="PTHR11439:SF517">
    <property type="entry name" value="CYSTEINE-RICH RLK (RECEPTOR-LIKE PROTEIN KINASE) 8"/>
    <property type="match status" value="1"/>
</dbReference>
<dbReference type="InterPro" id="IPR043502">
    <property type="entry name" value="DNA/RNA_pol_sf"/>
</dbReference>
<feature type="domain" description="Reverse transcriptase Ty1/copia-type" evidence="1">
    <location>
        <begin position="12"/>
        <end position="239"/>
    </location>
</feature>
<dbReference type="EMBL" id="AP019301">
    <property type="protein sequence ID" value="BBH03176.1"/>
    <property type="molecule type" value="Genomic_DNA"/>
</dbReference>